<dbReference type="EMBL" id="LXQA010245941">
    <property type="protein sequence ID" value="MCI37564.1"/>
    <property type="molecule type" value="Genomic_DNA"/>
</dbReference>
<protein>
    <recommendedName>
        <fullName evidence="1">Putative plant transposon protein domain-containing protein</fullName>
    </recommendedName>
</protein>
<keyword evidence="3" id="KW-1185">Reference proteome</keyword>
<dbReference type="Pfam" id="PF20167">
    <property type="entry name" value="Transposase_32"/>
    <property type="match status" value="1"/>
</dbReference>
<sequence>EIAEGYGWMEFNNMIGDCNISRVEEFYANALGRLDDDYTSYVRGVEISYASDVIDIVFGFRPEEHCWVRHQRESVHTEEEYAEMLQTLALPGRDWLRVSLSSTTGWTRDYHTSLPH</sequence>
<organism evidence="2 3">
    <name type="scientific">Trifolium medium</name>
    <dbReference type="NCBI Taxonomy" id="97028"/>
    <lineage>
        <taxon>Eukaryota</taxon>
        <taxon>Viridiplantae</taxon>
        <taxon>Streptophyta</taxon>
        <taxon>Embryophyta</taxon>
        <taxon>Tracheophyta</taxon>
        <taxon>Spermatophyta</taxon>
        <taxon>Magnoliopsida</taxon>
        <taxon>eudicotyledons</taxon>
        <taxon>Gunneridae</taxon>
        <taxon>Pentapetalae</taxon>
        <taxon>rosids</taxon>
        <taxon>fabids</taxon>
        <taxon>Fabales</taxon>
        <taxon>Fabaceae</taxon>
        <taxon>Papilionoideae</taxon>
        <taxon>50 kb inversion clade</taxon>
        <taxon>NPAAA clade</taxon>
        <taxon>Hologalegina</taxon>
        <taxon>IRL clade</taxon>
        <taxon>Trifolieae</taxon>
        <taxon>Trifolium</taxon>
    </lineage>
</organism>
<reference evidence="2 3" key="1">
    <citation type="journal article" date="2018" name="Front. Plant Sci.">
        <title>Red Clover (Trifolium pratense) and Zigzag Clover (T. medium) - A Picture of Genomic Similarities and Differences.</title>
        <authorList>
            <person name="Dluhosova J."/>
            <person name="Istvanek J."/>
            <person name="Nedelnik J."/>
            <person name="Repkova J."/>
        </authorList>
    </citation>
    <scope>NUCLEOTIDE SEQUENCE [LARGE SCALE GENOMIC DNA]</scope>
    <source>
        <strain evidence="3">cv. 10/8</strain>
        <tissue evidence="2">Leaf</tissue>
    </source>
</reference>
<proteinExistence type="predicted"/>
<evidence type="ECO:0000259" key="1">
    <source>
        <dbReference type="Pfam" id="PF20167"/>
    </source>
</evidence>
<dbReference type="InterPro" id="IPR046796">
    <property type="entry name" value="Transposase_32_dom"/>
</dbReference>
<name>A0A392RNA3_9FABA</name>
<evidence type="ECO:0000313" key="2">
    <source>
        <dbReference type="EMBL" id="MCI37564.1"/>
    </source>
</evidence>
<dbReference type="Proteomes" id="UP000265520">
    <property type="component" value="Unassembled WGS sequence"/>
</dbReference>
<comment type="caution">
    <text evidence="2">The sequence shown here is derived from an EMBL/GenBank/DDBJ whole genome shotgun (WGS) entry which is preliminary data.</text>
</comment>
<evidence type="ECO:0000313" key="3">
    <source>
        <dbReference type="Proteomes" id="UP000265520"/>
    </source>
</evidence>
<feature type="domain" description="Putative plant transposon protein" evidence="1">
    <location>
        <begin position="6"/>
        <end position="104"/>
    </location>
</feature>
<dbReference type="AlphaFoldDB" id="A0A392RNA3"/>
<accession>A0A392RNA3</accession>
<feature type="non-terminal residue" evidence="2">
    <location>
        <position position="1"/>
    </location>
</feature>